<dbReference type="Proteomes" id="UP000004906">
    <property type="component" value="Unassembled WGS sequence"/>
</dbReference>
<gene>
    <name evidence="1" type="ORF">LTSEADE_4362</name>
</gene>
<protein>
    <submittedName>
        <fullName evidence="1">Uncharacterized protein</fullName>
    </submittedName>
</protein>
<dbReference type="AlphaFoldDB" id="A0A6C8GHV7"/>
<evidence type="ECO:0000313" key="1">
    <source>
        <dbReference type="EMBL" id="EHC32466.1"/>
    </source>
</evidence>
<name>A0A6C8GHV7_SALET</name>
<comment type="caution">
    <text evidence="1">The sequence shown here is derived from an EMBL/GenBank/DDBJ whole genome shotgun (WGS) entry which is preliminary data.</text>
</comment>
<evidence type="ECO:0000313" key="2">
    <source>
        <dbReference type="Proteomes" id="UP000004906"/>
    </source>
</evidence>
<sequence length="46" mass="5325">MQADQPYRKENCLPDYQVRSLRFFAFGIMLNARPGVPSCITSAIYR</sequence>
<reference evidence="1 2" key="1">
    <citation type="journal article" date="2011" name="BMC Genomics">
        <title>Genome sequencing reveals diversification of virulence factor content and possible host adaptation in distinct subpopulations of Salmonella enterica.</title>
        <authorList>
            <person name="den Bakker H.C."/>
            <person name="Moreno Switt A.I."/>
            <person name="Govoni G."/>
            <person name="Cummings C.A."/>
            <person name="Ranieri M.L."/>
            <person name="Degoricija L."/>
            <person name="Hoelzer K."/>
            <person name="Rodriguez-Rivera L.D."/>
            <person name="Brown S."/>
            <person name="Bolchacova E."/>
            <person name="Furtado M.R."/>
            <person name="Wiedmann M."/>
        </authorList>
    </citation>
    <scope>NUCLEOTIDE SEQUENCE [LARGE SCALE GENOMIC DNA]</scope>
    <source>
        <strain evidence="1 2">A4-669</strain>
    </source>
</reference>
<dbReference type="EMBL" id="AFCI01001456">
    <property type="protein sequence ID" value="EHC32466.1"/>
    <property type="molecule type" value="Genomic_DNA"/>
</dbReference>
<accession>A0A6C8GHV7</accession>
<organism evidence="1 2">
    <name type="scientific">Salmonella enterica subsp. enterica serovar Adelaide str. A4-669</name>
    <dbReference type="NCBI Taxonomy" id="913063"/>
    <lineage>
        <taxon>Bacteria</taxon>
        <taxon>Pseudomonadati</taxon>
        <taxon>Pseudomonadota</taxon>
        <taxon>Gammaproteobacteria</taxon>
        <taxon>Enterobacterales</taxon>
        <taxon>Enterobacteriaceae</taxon>
        <taxon>Salmonella</taxon>
    </lineage>
</organism>
<proteinExistence type="predicted"/>